<comment type="caution">
    <text evidence="1">The sequence shown here is derived from an EMBL/GenBank/DDBJ whole genome shotgun (WGS) entry which is preliminary data.</text>
</comment>
<name>A0AAW1XLR9_RUBAR</name>
<gene>
    <name evidence="1" type="ORF">M0R45_013619</name>
</gene>
<organism evidence="1 2">
    <name type="scientific">Rubus argutus</name>
    <name type="common">Southern blackberry</name>
    <dbReference type="NCBI Taxonomy" id="59490"/>
    <lineage>
        <taxon>Eukaryota</taxon>
        <taxon>Viridiplantae</taxon>
        <taxon>Streptophyta</taxon>
        <taxon>Embryophyta</taxon>
        <taxon>Tracheophyta</taxon>
        <taxon>Spermatophyta</taxon>
        <taxon>Magnoliopsida</taxon>
        <taxon>eudicotyledons</taxon>
        <taxon>Gunneridae</taxon>
        <taxon>Pentapetalae</taxon>
        <taxon>rosids</taxon>
        <taxon>fabids</taxon>
        <taxon>Rosales</taxon>
        <taxon>Rosaceae</taxon>
        <taxon>Rosoideae</taxon>
        <taxon>Rosoideae incertae sedis</taxon>
        <taxon>Rubus</taxon>
    </lineage>
</organism>
<protein>
    <submittedName>
        <fullName evidence="1">Uncharacterized protein</fullName>
    </submittedName>
</protein>
<proteinExistence type="predicted"/>
<dbReference type="Proteomes" id="UP001457282">
    <property type="component" value="Unassembled WGS sequence"/>
</dbReference>
<keyword evidence="2" id="KW-1185">Reference proteome</keyword>
<evidence type="ECO:0000313" key="1">
    <source>
        <dbReference type="EMBL" id="KAK9936795.1"/>
    </source>
</evidence>
<sequence>MEGSDCEMPEAKLLQYQPEGGSLQRNVVLAVPWSGPKVANNMCMSIWGGRLRLCPVDLKSHCPELKIWEFREEAGGKGKSKKTKKNGVWYWRGFHGPDGVQRALDCSKAEEAWVAFSLSWLPPN</sequence>
<evidence type="ECO:0000313" key="2">
    <source>
        <dbReference type="Proteomes" id="UP001457282"/>
    </source>
</evidence>
<dbReference type="EMBL" id="JBEDUW010000003">
    <property type="protein sequence ID" value="KAK9936795.1"/>
    <property type="molecule type" value="Genomic_DNA"/>
</dbReference>
<accession>A0AAW1XLR9</accession>
<reference evidence="1 2" key="1">
    <citation type="journal article" date="2023" name="G3 (Bethesda)">
        <title>A chromosome-length genome assembly and annotation of blackberry (Rubus argutus, cv. 'Hillquist').</title>
        <authorList>
            <person name="Bruna T."/>
            <person name="Aryal R."/>
            <person name="Dudchenko O."/>
            <person name="Sargent D.J."/>
            <person name="Mead D."/>
            <person name="Buti M."/>
            <person name="Cavallini A."/>
            <person name="Hytonen T."/>
            <person name="Andres J."/>
            <person name="Pham M."/>
            <person name="Weisz D."/>
            <person name="Mascagni F."/>
            <person name="Usai G."/>
            <person name="Natali L."/>
            <person name="Bassil N."/>
            <person name="Fernandez G.E."/>
            <person name="Lomsadze A."/>
            <person name="Armour M."/>
            <person name="Olukolu B."/>
            <person name="Poorten T."/>
            <person name="Britton C."/>
            <person name="Davik J."/>
            <person name="Ashrafi H."/>
            <person name="Aiden E.L."/>
            <person name="Borodovsky M."/>
            <person name="Worthington M."/>
        </authorList>
    </citation>
    <scope>NUCLEOTIDE SEQUENCE [LARGE SCALE GENOMIC DNA]</scope>
    <source>
        <strain evidence="1">PI 553951</strain>
    </source>
</reference>
<dbReference type="AlphaFoldDB" id="A0AAW1XLR9"/>